<keyword evidence="1" id="KW-1133">Transmembrane helix</keyword>
<keyword evidence="3" id="KW-0378">Hydrolase</keyword>
<protein>
    <submittedName>
        <fullName evidence="3">Alpha/beta hydrolase</fullName>
    </submittedName>
</protein>
<dbReference type="PANTHER" id="PTHR12277">
    <property type="entry name" value="ALPHA/BETA HYDROLASE DOMAIN-CONTAINING PROTEIN"/>
    <property type="match status" value="1"/>
</dbReference>
<feature type="domain" description="AB hydrolase-1" evidence="2">
    <location>
        <begin position="84"/>
        <end position="293"/>
    </location>
</feature>
<accession>A0ABY6A3Q4</accession>
<proteinExistence type="predicted"/>
<keyword evidence="1" id="KW-0812">Transmembrane</keyword>
<dbReference type="RefSeq" id="WP_260720211.1">
    <property type="nucleotide sequence ID" value="NZ_CP104377.1"/>
</dbReference>
<evidence type="ECO:0000259" key="2">
    <source>
        <dbReference type="Pfam" id="PF12697"/>
    </source>
</evidence>
<keyword evidence="1" id="KW-0472">Membrane</keyword>
<evidence type="ECO:0000256" key="1">
    <source>
        <dbReference type="SAM" id="Phobius"/>
    </source>
</evidence>
<sequence>MTDPALTPSIFSLHPLAWFAAALAALMLVVLALAWWAAGWLSQPYRQQIAEPPAALGANAVEIATAQGMVRGWYAAGTPGQGAVLLLHGVRADRRAMLPRALALHARGHGVLLIDLPAHGQSDGEILSFGPREGLGIAAALAWLQAQQPTERVAVIGASLGGAGLLMAELARLPAAVVLEAVFPSMVAAVDNRVRAVLGSLAPLAPIATPLLLWQMPLRLGLDPHQLRPIDRLAGWTRPVMVLGGTQDRYTPPAETQQMAEAASQAQQSPQPLWLVPGAAHVDLHQFAPQAYEAQVFGFLRTHLQVNEQSR</sequence>
<dbReference type="GO" id="GO:0016787">
    <property type="term" value="F:hydrolase activity"/>
    <property type="evidence" value="ECO:0007669"/>
    <property type="project" value="UniProtKB-KW"/>
</dbReference>
<dbReference type="Pfam" id="PF12697">
    <property type="entry name" value="Abhydrolase_6"/>
    <property type="match status" value="1"/>
</dbReference>
<dbReference type="EMBL" id="CP104377">
    <property type="protein sequence ID" value="UXC20599.1"/>
    <property type="molecule type" value="Genomic_DNA"/>
</dbReference>
<dbReference type="Proteomes" id="UP001058290">
    <property type="component" value="Chromosome"/>
</dbReference>
<dbReference type="InterPro" id="IPR000073">
    <property type="entry name" value="AB_hydrolase_1"/>
</dbReference>
<dbReference type="SUPFAM" id="SSF53474">
    <property type="entry name" value="alpha/beta-Hydrolases"/>
    <property type="match status" value="1"/>
</dbReference>
<name>A0ABY6A3Q4_9BURK</name>
<dbReference type="InterPro" id="IPR029058">
    <property type="entry name" value="AB_hydrolase_fold"/>
</dbReference>
<feature type="transmembrane region" description="Helical" evidence="1">
    <location>
        <begin position="16"/>
        <end position="38"/>
    </location>
</feature>
<keyword evidence="4" id="KW-1185">Reference proteome</keyword>
<evidence type="ECO:0000313" key="4">
    <source>
        <dbReference type="Proteomes" id="UP001058290"/>
    </source>
</evidence>
<dbReference type="Gene3D" id="3.40.50.1820">
    <property type="entry name" value="alpha/beta hydrolase"/>
    <property type="match status" value="1"/>
</dbReference>
<organism evidence="3 4">
    <name type="scientific">Comamonas squillarum</name>
    <dbReference type="NCBI Taxonomy" id="2977320"/>
    <lineage>
        <taxon>Bacteria</taxon>
        <taxon>Pseudomonadati</taxon>
        <taxon>Pseudomonadota</taxon>
        <taxon>Betaproteobacteria</taxon>
        <taxon>Burkholderiales</taxon>
        <taxon>Comamonadaceae</taxon>
        <taxon>Comamonas</taxon>
    </lineage>
</organism>
<reference evidence="3" key="1">
    <citation type="submission" date="2022-09" db="EMBL/GenBank/DDBJ databases">
        <title>Bacterial diversity in gut of crayfish and pufferfish.</title>
        <authorList>
            <person name="Huang Y."/>
        </authorList>
    </citation>
    <scope>NUCLEOTIDE SEQUENCE</scope>
    <source>
        <strain evidence="3">PR12</strain>
    </source>
</reference>
<dbReference type="PANTHER" id="PTHR12277:SF81">
    <property type="entry name" value="PROTEIN ABHD13"/>
    <property type="match status" value="1"/>
</dbReference>
<evidence type="ECO:0000313" key="3">
    <source>
        <dbReference type="EMBL" id="UXC20599.1"/>
    </source>
</evidence>
<gene>
    <name evidence="3" type="ORF">N4T19_11040</name>
</gene>